<accession>A0A4V1A2T9</accession>
<dbReference type="GO" id="GO:1990904">
    <property type="term" value="C:ribonucleoprotein complex"/>
    <property type="evidence" value="ECO:0007669"/>
    <property type="project" value="UniProtKB-KW"/>
</dbReference>
<evidence type="ECO:0000256" key="2">
    <source>
        <dbReference type="ARBA" id="ARBA00022980"/>
    </source>
</evidence>
<protein>
    <recommendedName>
        <fullName evidence="4 5">Large ribosomal subunit protein bL33</fullName>
    </recommendedName>
</protein>
<dbReference type="GO" id="GO:0005737">
    <property type="term" value="C:cytoplasm"/>
    <property type="evidence" value="ECO:0007669"/>
    <property type="project" value="UniProtKB-ARBA"/>
</dbReference>
<evidence type="ECO:0000313" key="7">
    <source>
        <dbReference type="Proteomes" id="UP000291151"/>
    </source>
</evidence>
<evidence type="ECO:0000256" key="1">
    <source>
        <dbReference type="ARBA" id="ARBA00007596"/>
    </source>
</evidence>
<comment type="similarity">
    <text evidence="1 5">Belongs to the bacterial ribosomal protein bL33 family.</text>
</comment>
<organism evidence="6 7">
    <name type="scientific">Ureibacillus thermophilus</name>
    <dbReference type="NCBI Taxonomy" id="367743"/>
    <lineage>
        <taxon>Bacteria</taxon>
        <taxon>Bacillati</taxon>
        <taxon>Bacillota</taxon>
        <taxon>Bacilli</taxon>
        <taxon>Bacillales</taxon>
        <taxon>Caryophanaceae</taxon>
        <taxon>Ureibacillus</taxon>
    </lineage>
</organism>
<evidence type="ECO:0000256" key="3">
    <source>
        <dbReference type="ARBA" id="ARBA00023274"/>
    </source>
</evidence>
<evidence type="ECO:0000256" key="4">
    <source>
        <dbReference type="ARBA" id="ARBA00035176"/>
    </source>
</evidence>
<dbReference type="AlphaFoldDB" id="A0A4V1A2T9"/>
<dbReference type="GO" id="GO:0003735">
    <property type="term" value="F:structural constituent of ribosome"/>
    <property type="evidence" value="ECO:0007669"/>
    <property type="project" value="InterPro"/>
</dbReference>
<dbReference type="NCBIfam" id="NF001764">
    <property type="entry name" value="PRK00504.1"/>
    <property type="match status" value="1"/>
</dbReference>
<dbReference type="InterPro" id="IPR011332">
    <property type="entry name" value="Ribosomal_zn-bd"/>
</dbReference>
<dbReference type="RefSeq" id="WP_208651243.1">
    <property type="nucleotide sequence ID" value="NZ_CP036528.1"/>
</dbReference>
<dbReference type="HAMAP" id="MF_00294">
    <property type="entry name" value="Ribosomal_bL33"/>
    <property type="match status" value="1"/>
</dbReference>
<dbReference type="Pfam" id="PF00471">
    <property type="entry name" value="Ribosomal_L33"/>
    <property type="match status" value="1"/>
</dbReference>
<keyword evidence="3 5" id="KW-0687">Ribonucleoprotein</keyword>
<keyword evidence="2 5" id="KW-0689">Ribosomal protein</keyword>
<dbReference type="Gene3D" id="2.20.28.120">
    <property type="entry name" value="Ribosomal protein L33"/>
    <property type="match status" value="1"/>
</dbReference>
<dbReference type="InterPro" id="IPR001705">
    <property type="entry name" value="Ribosomal_bL33"/>
</dbReference>
<evidence type="ECO:0000256" key="5">
    <source>
        <dbReference type="HAMAP-Rule" id="MF_00294"/>
    </source>
</evidence>
<dbReference type="SUPFAM" id="SSF57829">
    <property type="entry name" value="Zn-binding ribosomal proteins"/>
    <property type="match status" value="1"/>
</dbReference>
<gene>
    <name evidence="5 6" type="primary">rpmG</name>
    <name evidence="6" type="ORF">DKZ56_02945</name>
</gene>
<reference evidence="6 7" key="1">
    <citation type="submission" date="2019-02" db="EMBL/GenBank/DDBJ databases">
        <title>Ureibacillus thermophilus.</title>
        <authorList>
            <person name="Sunny J.S."/>
            <person name="Natarajan A."/>
            <person name="Saleena L.M."/>
        </authorList>
    </citation>
    <scope>NUCLEOTIDE SEQUENCE [LARGE SCALE GENOMIC DNA]</scope>
    <source>
        <strain evidence="6 7">LM102</strain>
    </source>
</reference>
<dbReference type="GO" id="GO:0006412">
    <property type="term" value="P:translation"/>
    <property type="evidence" value="ECO:0007669"/>
    <property type="project" value="UniProtKB-UniRule"/>
</dbReference>
<dbReference type="KEGG" id="uth:DKZ56_02945"/>
<sequence>MAKKIVLCCEECGSRNYTYPEKENTTRLMLKKYCPHCKRHTLHKQTR</sequence>
<dbReference type="Proteomes" id="UP000291151">
    <property type="component" value="Chromosome"/>
</dbReference>
<dbReference type="EMBL" id="CP036528">
    <property type="protein sequence ID" value="QBK24910.1"/>
    <property type="molecule type" value="Genomic_DNA"/>
</dbReference>
<dbReference type="InterPro" id="IPR038584">
    <property type="entry name" value="Ribosomal_bL33_sf"/>
</dbReference>
<evidence type="ECO:0000313" key="6">
    <source>
        <dbReference type="EMBL" id="QBK24910.1"/>
    </source>
</evidence>
<dbReference type="GO" id="GO:0005840">
    <property type="term" value="C:ribosome"/>
    <property type="evidence" value="ECO:0007669"/>
    <property type="project" value="UniProtKB-KW"/>
</dbReference>
<dbReference type="NCBIfam" id="TIGR01023">
    <property type="entry name" value="rpmG_bact"/>
    <property type="match status" value="1"/>
</dbReference>
<name>A0A4V1A2T9_9BACL</name>
<proteinExistence type="inferred from homology"/>
<keyword evidence="7" id="KW-1185">Reference proteome</keyword>